<dbReference type="Proteomes" id="UP000649799">
    <property type="component" value="Unassembled WGS sequence"/>
</dbReference>
<gene>
    <name evidence="2" type="ORF">G9Q97_24025</name>
</gene>
<comment type="caution">
    <text evidence="2">The sequence shown here is derived from an EMBL/GenBank/DDBJ whole genome shotgun (WGS) entry which is preliminary data.</text>
</comment>
<dbReference type="Gene3D" id="3.20.20.80">
    <property type="entry name" value="Glycosidases"/>
    <property type="match status" value="1"/>
</dbReference>
<dbReference type="EMBL" id="JAANYN010000019">
    <property type="protein sequence ID" value="NHE59883.1"/>
    <property type="molecule type" value="Genomic_DNA"/>
</dbReference>
<reference evidence="2 3" key="1">
    <citation type="submission" date="2020-03" db="EMBL/GenBank/DDBJ databases">
        <title>Cyclobacterium plantarum sp. nov., a marine bacterium isolated from a coastal-marine wetland.</title>
        <authorList>
            <person name="Sanchez-Porro C."/>
            <person name="Ventosa A."/>
            <person name="Amoozegar M."/>
        </authorList>
    </citation>
    <scope>NUCLEOTIDE SEQUENCE [LARGE SCALE GENOMIC DNA]</scope>
    <source>
        <strain evidence="2 3">GBPx2</strain>
    </source>
</reference>
<dbReference type="PROSITE" id="PS51257">
    <property type="entry name" value="PROKAR_LIPOPROTEIN"/>
    <property type="match status" value="1"/>
</dbReference>
<sequence length="79" mass="8904">MLIRLIITIIGFFSCSIAPMEVMDSDPDFKVLYYNSQELIKRKTALTKARGLGGVMVWHVQADSPDEFSLLAAIKEELQ</sequence>
<proteinExistence type="predicted"/>
<dbReference type="InterPro" id="IPR017853">
    <property type="entry name" value="GH"/>
</dbReference>
<name>A0ABX0HHU0_9BACT</name>
<dbReference type="SUPFAM" id="SSF51445">
    <property type="entry name" value="(Trans)glycosidases"/>
    <property type="match status" value="1"/>
</dbReference>
<dbReference type="InterPro" id="IPR001223">
    <property type="entry name" value="Glyco_hydro18_cat"/>
</dbReference>
<keyword evidence="3" id="KW-1185">Reference proteome</keyword>
<protein>
    <recommendedName>
        <fullName evidence="1">GH18 domain-containing protein</fullName>
    </recommendedName>
</protein>
<feature type="domain" description="GH18" evidence="1">
    <location>
        <begin position="1"/>
        <end position="79"/>
    </location>
</feature>
<evidence type="ECO:0000313" key="2">
    <source>
        <dbReference type="EMBL" id="NHE59883.1"/>
    </source>
</evidence>
<accession>A0ABX0HHU0</accession>
<evidence type="ECO:0000259" key="1">
    <source>
        <dbReference type="PROSITE" id="PS51910"/>
    </source>
</evidence>
<dbReference type="PROSITE" id="PS51910">
    <property type="entry name" value="GH18_2"/>
    <property type="match status" value="1"/>
</dbReference>
<dbReference type="RefSeq" id="WP_166151707.1">
    <property type="nucleotide sequence ID" value="NZ_JAANYN010000019.1"/>
</dbReference>
<evidence type="ECO:0000313" key="3">
    <source>
        <dbReference type="Proteomes" id="UP000649799"/>
    </source>
</evidence>
<organism evidence="2 3">
    <name type="scientific">Cyclobacterium plantarum</name>
    <dbReference type="NCBI Taxonomy" id="2716263"/>
    <lineage>
        <taxon>Bacteria</taxon>
        <taxon>Pseudomonadati</taxon>
        <taxon>Bacteroidota</taxon>
        <taxon>Cytophagia</taxon>
        <taxon>Cytophagales</taxon>
        <taxon>Cyclobacteriaceae</taxon>
        <taxon>Cyclobacterium</taxon>
    </lineage>
</organism>